<dbReference type="Gene3D" id="3.40.50.150">
    <property type="entry name" value="Vaccinia Virus protein VP39"/>
    <property type="match status" value="1"/>
</dbReference>
<dbReference type="InterPro" id="IPR029063">
    <property type="entry name" value="SAM-dependent_MTases_sf"/>
</dbReference>
<dbReference type="GO" id="GO:0003677">
    <property type="term" value="F:DNA binding"/>
    <property type="evidence" value="ECO:0007669"/>
    <property type="project" value="TreeGrafter"/>
</dbReference>
<dbReference type="GO" id="GO:0044027">
    <property type="term" value="P:negative regulation of gene expression via chromosomal CpG island methylation"/>
    <property type="evidence" value="ECO:0007669"/>
    <property type="project" value="TreeGrafter"/>
</dbReference>
<dbReference type="REBASE" id="232829">
    <property type="entry name" value="M.PorF9ORF13610P"/>
</dbReference>
<dbReference type="EMBL" id="CP018049">
    <property type="protein sequence ID" value="AUZ46584.1"/>
    <property type="molecule type" value="Genomic_DNA"/>
</dbReference>
<evidence type="ECO:0000313" key="8">
    <source>
        <dbReference type="Proteomes" id="UP000239888"/>
    </source>
</evidence>
<proteinExistence type="predicted"/>
<evidence type="ECO:0000256" key="1">
    <source>
        <dbReference type="ARBA" id="ARBA00011975"/>
    </source>
</evidence>
<evidence type="ECO:0000256" key="5">
    <source>
        <dbReference type="ARBA" id="ARBA00022747"/>
    </source>
</evidence>
<evidence type="ECO:0000256" key="6">
    <source>
        <dbReference type="ARBA" id="ARBA00047422"/>
    </source>
</evidence>
<dbReference type="EC" id="2.1.1.37" evidence="1"/>
<organism evidence="7 8">
    <name type="scientific">Pseudomonas orientalis</name>
    <dbReference type="NCBI Taxonomy" id="76758"/>
    <lineage>
        <taxon>Bacteria</taxon>
        <taxon>Pseudomonadati</taxon>
        <taxon>Pseudomonadota</taxon>
        <taxon>Gammaproteobacteria</taxon>
        <taxon>Pseudomonadales</taxon>
        <taxon>Pseudomonadaceae</taxon>
        <taxon>Pseudomonas</taxon>
    </lineage>
</organism>
<keyword evidence="2" id="KW-0489">Methyltransferase</keyword>
<keyword evidence="5" id="KW-0680">Restriction system</keyword>
<evidence type="ECO:0000256" key="4">
    <source>
        <dbReference type="ARBA" id="ARBA00022691"/>
    </source>
</evidence>
<protein>
    <recommendedName>
        <fullName evidence="1">DNA (cytosine-5-)-methyltransferase</fullName>
        <ecNumber evidence="1">2.1.1.37</ecNumber>
    </recommendedName>
</protein>
<dbReference type="Gene3D" id="3.90.120.10">
    <property type="entry name" value="DNA Methylase, subunit A, domain 2"/>
    <property type="match status" value="1"/>
</dbReference>
<dbReference type="PANTHER" id="PTHR10629:SF52">
    <property type="entry name" value="DNA (CYTOSINE-5)-METHYLTRANSFERASE 1"/>
    <property type="match status" value="1"/>
</dbReference>
<reference evidence="7 8" key="1">
    <citation type="journal article" date="2018" name="Front. Microbiol.">
        <title>Pseudomonas orientalis F9: A Potent Antagonist against Phytopathogens with Phytotoxic Effect in the Apple Flower.</title>
        <authorList>
            <person name="Zengerer V."/>
            <person name="Schmid M."/>
            <person name="Bieri M."/>
            <person name="Muller D.C."/>
            <person name="Remus-Emsermann M.N.P."/>
            <person name="Ahrens C.H."/>
            <person name="Pelludat C."/>
        </authorList>
    </citation>
    <scope>NUCLEOTIDE SEQUENCE [LARGE SCALE GENOMIC DNA]</scope>
    <source>
        <strain evidence="7 8">F9</strain>
    </source>
</reference>
<sequence length="670" mass="72665">MSAQQKKPQFIHGQPSIGLPFQKELVVDLFAGGGGASTGIARAYREPDVAVNHNPIALAVHRANHPQTAHYVADVFEVDPVMATGGQPVGILWASPDCRHHSKAKGGAPRDRGVRGLAWVVVRWAHATRPRLMFLENVEEFCDWGPIDDSGQPIKAQRGRTFKSFISALSTGLPDDHPDMPEILEAIGEYVPKEALVRGLGYKVEWRERIAANAGAPTIRKRLYLVARSDGVPIVWPGPIRHKKPTAKQQPWRTAAECIDWSNLGKTIFRDKPMALNTRRRVAKGMWRHVITSDKPFIVPMRGTSEAHTSTHGVDESVSTISAGGTHHALVQPVAAPFLTECANGSSQRNFDVQEALRTQVAQVKGGHFAMAACHLTHLTHHGERSGYSPDESARTVTGANRGEQAIICGHMTAFGQNAVGGSPYDPAQTVLAGAARHGIVAANMVTLRKGSVGADVDGPLGVVATSTGHHAVTAAFFEQANGGFYKGDGRSAYQPTSTICQSGANQRLATAYLVKYYGCDKGGVSLTEPMHTLPTKDRVALVEVVQVPDTLTSEQMEGARRCAAFMHEHLPEHFREPAEMIMLGGYVLVDITLRMLQPPELKAAQGFDKDYIIDRGLFVDPVTGTEQWLPINKTNQVRLIGNSVCPDEAEALVRANAADIIELYQRLAA</sequence>
<comment type="catalytic activity">
    <reaction evidence="6">
        <text>a 2'-deoxycytidine in DNA + S-adenosyl-L-methionine = a 5-methyl-2'-deoxycytidine in DNA + S-adenosyl-L-homocysteine + H(+)</text>
        <dbReference type="Rhea" id="RHEA:13681"/>
        <dbReference type="Rhea" id="RHEA-COMP:11369"/>
        <dbReference type="Rhea" id="RHEA-COMP:11370"/>
        <dbReference type="ChEBI" id="CHEBI:15378"/>
        <dbReference type="ChEBI" id="CHEBI:57856"/>
        <dbReference type="ChEBI" id="CHEBI:59789"/>
        <dbReference type="ChEBI" id="CHEBI:85452"/>
        <dbReference type="ChEBI" id="CHEBI:85454"/>
        <dbReference type="EC" id="2.1.1.37"/>
    </reaction>
</comment>
<keyword evidence="4" id="KW-0949">S-adenosyl-L-methionine</keyword>
<evidence type="ECO:0000256" key="2">
    <source>
        <dbReference type="ARBA" id="ARBA00022603"/>
    </source>
</evidence>
<dbReference type="GO" id="GO:0032259">
    <property type="term" value="P:methylation"/>
    <property type="evidence" value="ECO:0007669"/>
    <property type="project" value="UniProtKB-KW"/>
</dbReference>
<dbReference type="KEGG" id="poi:BOP93_13610"/>
<keyword evidence="3" id="KW-0808">Transferase</keyword>
<dbReference type="PANTHER" id="PTHR10629">
    <property type="entry name" value="CYTOSINE-SPECIFIC METHYLTRANSFERASE"/>
    <property type="match status" value="1"/>
</dbReference>
<evidence type="ECO:0000256" key="3">
    <source>
        <dbReference type="ARBA" id="ARBA00022679"/>
    </source>
</evidence>
<evidence type="ECO:0000313" key="7">
    <source>
        <dbReference type="EMBL" id="AUZ46584.1"/>
    </source>
</evidence>
<dbReference type="GO" id="GO:0003886">
    <property type="term" value="F:DNA (cytosine-5-)-methyltransferase activity"/>
    <property type="evidence" value="ECO:0007669"/>
    <property type="project" value="UniProtKB-EC"/>
</dbReference>
<dbReference type="SUPFAM" id="SSF53335">
    <property type="entry name" value="S-adenosyl-L-methionine-dependent methyltransferases"/>
    <property type="match status" value="1"/>
</dbReference>
<accession>A0A2L0RXV9</accession>
<gene>
    <name evidence="7" type="ORF">BOP93_13610</name>
</gene>
<dbReference type="Proteomes" id="UP000239888">
    <property type="component" value="Chromosome"/>
</dbReference>
<dbReference type="AlphaFoldDB" id="A0A2L0RXV9"/>
<name>A0A2L0RXV9_9PSED</name>
<dbReference type="InterPro" id="IPR050390">
    <property type="entry name" value="C5-Methyltransferase"/>
</dbReference>
<dbReference type="RefSeq" id="WP_104503110.1">
    <property type="nucleotide sequence ID" value="NZ_CP018049.1"/>
</dbReference>
<dbReference type="InterPro" id="IPR001525">
    <property type="entry name" value="C5_MeTfrase"/>
</dbReference>
<dbReference type="Pfam" id="PF00145">
    <property type="entry name" value="DNA_methylase"/>
    <property type="match status" value="1"/>
</dbReference>
<dbReference type="GO" id="GO:0009307">
    <property type="term" value="P:DNA restriction-modification system"/>
    <property type="evidence" value="ECO:0007669"/>
    <property type="project" value="UniProtKB-KW"/>
</dbReference>